<sequence length="918" mass="105220">MSSATTTTHTAHSSTSSPPVANNPHASRVLVAVRARPKLSSLGEKHAVECVRKQHAPSSQKSSPILLLQEHTPNTPLDFQKKYFFSFDFVFDMSASQYEIYEECVVGLVDEVLGGRNVTIMTYGQTGSGKTHTVLGNWNAASKNIKLAQERQQSIVTPESGLFIRCLADLFKFKQKNKEHRTVEIQVSILEIYNGELRDLLQKKGSMIKASARGKKSAKKMDSSTTSSQHRIHIQESGDDVNLIGLSKKKVETIADALSLYKKAIKRRAVAATQANPESSRSHALFFVEVYQQEFDDHTRFLKSKMCVCDLGGSEKVKVSKVSGQQLEEAKFINSSLSALGTAVNQMYMQNPHIPYRDSKLTHVLKGSFTGTGKILLIANISPVDSNLQETISTLRFADRVKQMRVDPTDLFDNSAQHEQLQWLSVVKMNERLLSEIRIAEIACQYTPQVDPAHLIDTKQQLDEYTKQTAIDYKTKRDLIDQKQRADYDSQVIKLFNMRKVVYDAEWEDQYATVKDELARAKTEHDMLDQTLHRSAQEKENTISEKKQTLISLGEERDHLLELIEEKKRHHEECNIKKRQLEMQILEMESTQKEQMLGLERSWKLKKEELRNMISQAEYEEILFNYVQQFRRVQRRYFELFDEVVSMKQKNQACSESIHRMEIINMSKRMLYEAINSVDYSAKSLELKKRKKMENDVLDQILNTTYPYDRPGIIEQVLDYLFSGTKMIVIGGHGTVQKGKIQTVFLAQNRQSVCYHDPGTSKATCNSFSLSSVREVILGQYTKEFTRNATGSQSRMSTTEEDFYRSFSIVGAKRTLSFVSTNTFDFEAWILGLEEVIDCRFRYGEPLRELGEHAVNLTQEEREMCSAQHIPAQVYLNCKIFVDRARTRGKRFTPGQLRVVSKLDFHRSRVLHQMLEGE</sequence>
<feature type="binding site" evidence="1">
    <location>
        <begin position="124"/>
        <end position="131"/>
    </location>
    <ligand>
        <name>ATP</name>
        <dbReference type="ChEBI" id="CHEBI:30616"/>
    </ligand>
</feature>
<name>A0A7S1PIN9_9EUKA</name>
<dbReference type="InterPro" id="IPR001752">
    <property type="entry name" value="Kinesin_motor_dom"/>
</dbReference>
<feature type="domain" description="Kinesin motor" evidence="4">
    <location>
        <begin position="28"/>
        <end position="404"/>
    </location>
</feature>
<dbReference type="PANTHER" id="PTHR24115:SF1004">
    <property type="entry name" value="KINESIN-LIKE PROTEIN KIF15"/>
    <property type="match status" value="1"/>
</dbReference>
<proteinExistence type="inferred from homology"/>
<feature type="region of interest" description="Disordered" evidence="3">
    <location>
        <begin position="211"/>
        <end position="232"/>
    </location>
</feature>
<dbReference type="SMART" id="SM00129">
    <property type="entry name" value="KISc"/>
    <property type="match status" value="1"/>
</dbReference>
<evidence type="ECO:0000259" key="4">
    <source>
        <dbReference type="PROSITE" id="PS50067"/>
    </source>
</evidence>
<protein>
    <recommendedName>
        <fullName evidence="4">Kinesin motor domain-containing protein</fullName>
    </recommendedName>
</protein>
<dbReference type="InterPro" id="IPR027417">
    <property type="entry name" value="P-loop_NTPase"/>
</dbReference>
<dbReference type="PRINTS" id="PR00380">
    <property type="entry name" value="KINESINHEAVY"/>
</dbReference>
<dbReference type="PROSITE" id="PS50067">
    <property type="entry name" value="KINESIN_MOTOR_2"/>
    <property type="match status" value="1"/>
</dbReference>
<dbReference type="GO" id="GO:0008017">
    <property type="term" value="F:microtubule binding"/>
    <property type="evidence" value="ECO:0007669"/>
    <property type="project" value="InterPro"/>
</dbReference>
<evidence type="ECO:0000256" key="3">
    <source>
        <dbReference type="SAM" id="MobiDB-lite"/>
    </source>
</evidence>
<comment type="similarity">
    <text evidence="1">Belongs to the TRAFAC class myosin-kinesin ATPase superfamily. Kinesin family.</text>
</comment>
<evidence type="ECO:0000256" key="1">
    <source>
        <dbReference type="PROSITE-ProRule" id="PRU00283"/>
    </source>
</evidence>
<dbReference type="InterPro" id="IPR036961">
    <property type="entry name" value="Kinesin_motor_dom_sf"/>
</dbReference>
<keyword evidence="1" id="KW-0067">ATP-binding</keyword>
<evidence type="ECO:0000313" key="5">
    <source>
        <dbReference type="EMBL" id="CAD9081530.1"/>
    </source>
</evidence>
<feature type="compositionally biased region" description="Low complexity" evidence="3">
    <location>
        <begin position="1"/>
        <end position="17"/>
    </location>
</feature>
<dbReference type="GO" id="GO:0016887">
    <property type="term" value="F:ATP hydrolysis activity"/>
    <property type="evidence" value="ECO:0007669"/>
    <property type="project" value="TreeGrafter"/>
</dbReference>
<dbReference type="GO" id="GO:0005874">
    <property type="term" value="C:microtubule"/>
    <property type="evidence" value="ECO:0007669"/>
    <property type="project" value="TreeGrafter"/>
</dbReference>
<dbReference type="InterPro" id="IPR027640">
    <property type="entry name" value="Kinesin-like_fam"/>
</dbReference>
<reference evidence="5" key="1">
    <citation type="submission" date="2021-01" db="EMBL/GenBank/DDBJ databases">
        <authorList>
            <person name="Corre E."/>
            <person name="Pelletier E."/>
            <person name="Niang G."/>
            <person name="Scheremetjew M."/>
            <person name="Finn R."/>
            <person name="Kale V."/>
            <person name="Holt S."/>
            <person name="Cochrane G."/>
            <person name="Meng A."/>
            <person name="Brown T."/>
            <person name="Cohen L."/>
        </authorList>
    </citation>
    <scope>NUCLEOTIDE SEQUENCE</scope>
    <source>
        <strain evidence="5">WS</strain>
    </source>
</reference>
<dbReference type="Pfam" id="PF00225">
    <property type="entry name" value="Kinesin"/>
    <property type="match status" value="1"/>
</dbReference>
<dbReference type="EMBL" id="HBGD01005751">
    <property type="protein sequence ID" value="CAD9081530.1"/>
    <property type="molecule type" value="Transcribed_RNA"/>
</dbReference>
<evidence type="ECO:0000256" key="2">
    <source>
        <dbReference type="SAM" id="Coils"/>
    </source>
</evidence>
<dbReference type="CDD" id="cd00106">
    <property type="entry name" value="KISc"/>
    <property type="match status" value="1"/>
</dbReference>
<keyword evidence="2" id="KW-0175">Coiled coil</keyword>
<gene>
    <name evidence="5" type="ORF">PCOS0759_LOCUS4770</name>
</gene>
<dbReference type="SUPFAM" id="SSF52540">
    <property type="entry name" value="P-loop containing nucleoside triphosphate hydrolases"/>
    <property type="match status" value="1"/>
</dbReference>
<dbReference type="GO" id="GO:0003777">
    <property type="term" value="F:microtubule motor activity"/>
    <property type="evidence" value="ECO:0007669"/>
    <property type="project" value="InterPro"/>
</dbReference>
<dbReference type="GO" id="GO:0007018">
    <property type="term" value="P:microtubule-based movement"/>
    <property type="evidence" value="ECO:0007669"/>
    <property type="project" value="InterPro"/>
</dbReference>
<dbReference type="AlphaFoldDB" id="A0A7S1PIN9"/>
<keyword evidence="1" id="KW-0547">Nucleotide-binding</keyword>
<dbReference type="SUPFAM" id="SSF50729">
    <property type="entry name" value="PH domain-like"/>
    <property type="match status" value="1"/>
</dbReference>
<dbReference type="Gene3D" id="2.30.29.30">
    <property type="entry name" value="Pleckstrin-homology domain (PH domain)/Phosphotyrosine-binding domain (PTB)"/>
    <property type="match status" value="1"/>
</dbReference>
<dbReference type="PANTHER" id="PTHR24115">
    <property type="entry name" value="KINESIN-RELATED"/>
    <property type="match status" value="1"/>
</dbReference>
<keyword evidence="1" id="KW-0505">Motor protein</keyword>
<accession>A0A7S1PIN9</accession>
<dbReference type="InterPro" id="IPR011993">
    <property type="entry name" value="PH-like_dom_sf"/>
</dbReference>
<dbReference type="GO" id="GO:0005871">
    <property type="term" value="C:kinesin complex"/>
    <property type="evidence" value="ECO:0007669"/>
    <property type="project" value="TreeGrafter"/>
</dbReference>
<feature type="coiled-coil region" evidence="2">
    <location>
        <begin position="504"/>
        <end position="591"/>
    </location>
</feature>
<organism evidence="5">
    <name type="scientific">Percolomonas cosmopolitus</name>
    <dbReference type="NCBI Taxonomy" id="63605"/>
    <lineage>
        <taxon>Eukaryota</taxon>
        <taxon>Discoba</taxon>
        <taxon>Heterolobosea</taxon>
        <taxon>Tetramitia</taxon>
        <taxon>Eutetramitia</taxon>
        <taxon>Percolomonadidae</taxon>
        <taxon>Percolomonas</taxon>
    </lineage>
</organism>
<dbReference type="Gene3D" id="3.40.850.10">
    <property type="entry name" value="Kinesin motor domain"/>
    <property type="match status" value="1"/>
</dbReference>
<dbReference type="GO" id="GO:0005524">
    <property type="term" value="F:ATP binding"/>
    <property type="evidence" value="ECO:0007669"/>
    <property type="project" value="UniProtKB-UniRule"/>
</dbReference>
<feature type="region of interest" description="Disordered" evidence="3">
    <location>
        <begin position="1"/>
        <end position="24"/>
    </location>
</feature>